<protein>
    <recommendedName>
        <fullName evidence="6">NlpC/P60 domain-containing protein</fullName>
    </recommendedName>
</protein>
<accession>A0ABN2BKH7</accession>
<evidence type="ECO:0000256" key="1">
    <source>
        <dbReference type="ARBA" id="ARBA00007074"/>
    </source>
</evidence>
<dbReference type="PROSITE" id="PS00922">
    <property type="entry name" value="TRANSGLYCOSYLASE"/>
    <property type="match status" value="1"/>
</dbReference>
<evidence type="ECO:0000313" key="7">
    <source>
        <dbReference type="EMBL" id="GAA1540820.1"/>
    </source>
</evidence>
<dbReference type="InterPro" id="IPR008258">
    <property type="entry name" value="Transglycosylase_SLT_dom_1"/>
</dbReference>
<evidence type="ECO:0000256" key="2">
    <source>
        <dbReference type="ARBA" id="ARBA00007734"/>
    </source>
</evidence>
<dbReference type="InterPro" id="IPR023346">
    <property type="entry name" value="Lysozyme-like_dom_sf"/>
</dbReference>
<dbReference type="Gene3D" id="3.90.1720.10">
    <property type="entry name" value="endopeptidase domain like (from Nostoc punctiforme)"/>
    <property type="match status" value="1"/>
</dbReference>
<evidence type="ECO:0000256" key="3">
    <source>
        <dbReference type="ARBA" id="ARBA00022670"/>
    </source>
</evidence>
<dbReference type="EMBL" id="BAAAOR010000038">
    <property type="protein sequence ID" value="GAA1540820.1"/>
    <property type="molecule type" value="Genomic_DNA"/>
</dbReference>
<dbReference type="PANTHER" id="PTHR37423">
    <property type="entry name" value="SOLUBLE LYTIC MUREIN TRANSGLYCOSYLASE-RELATED"/>
    <property type="match status" value="1"/>
</dbReference>
<proteinExistence type="inferred from homology"/>
<dbReference type="RefSeq" id="WP_141006229.1">
    <property type="nucleotide sequence ID" value="NZ_BAAAOR010000038.1"/>
</dbReference>
<keyword evidence="5" id="KW-0788">Thiol protease</keyword>
<gene>
    <name evidence="7" type="ORF">GCM10009788_49490</name>
</gene>
<dbReference type="PANTHER" id="PTHR37423:SF2">
    <property type="entry name" value="MEMBRANE-BOUND LYTIC MUREIN TRANSGLYCOSYLASE C"/>
    <property type="match status" value="1"/>
</dbReference>
<dbReference type="InterPro" id="IPR000189">
    <property type="entry name" value="Transglyc_AS"/>
</dbReference>
<dbReference type="InterPro" id="IPR000064">
    <property type="entry name" value="NLP_P60_dom"/>
</dbReference>
<dbReference type="InterPro" id="IPR038765">
    <property type="entry name" value="Papain-like_cys_pep_sf"/>
</dbReference>
<dbReference type="SUPFAM" id="SSF53955">
    <property type="entry name" value="Lysozyme-like"/>
    <property type="match status" value="1"/>
</dbReference>
<comment type="similarity">
    <text evidence="2">Belongs to the transglycosylase Slt family.</text>
</comment>
<evidence type="ECO:0000256" key="4">
    <source>
        <dbReference type="ARBA" id="ARBA00022801"/>
    </source>
</evidence>
<feature type="domain" description="NlpC/P60" evidence="6">
    <location>
        <begin position="48"/>
        <end position="175"/>
    </location>
</feature>
<comment type="caution">
    <text evidence="7">The sequence shown here is derived from an EMBL/GenBank/DDBJ whole genome shotgun (WGS) entry which is preliminary data.</text>
</comment>
<dbReference type="Proteomes" id="UP001500842">
    <property type="component" value="Unassembled WGS sequence"/>
</dbReference>
<evidence type="ECO:0000259" key="6">
    <source>
        <dbReference type="PROSITE" id="PS51935"/>
    </source>
</evidence>
<dbReference type="Pfam" id="PF00877">
    <property type="entry name" value="NLPC_P60"/>
    <property type="match status" value="1"/>
</dbReference>
<evidence type="ECO:0000256" key="5">
    <source>
        <dbReference type="ARBA" id="ARBA00022807"/>
    </source>
</evidence>
<keyword evidence="3" id="KW-0645">Protease</keyword>
<reference evidence="7 8" key="1">
    <citation type="journal article" date="2019" name="Int. J. Syst. Evol. Microbiol.">
        <title>The Global Catalogue of Microorganisms (GCM) 10K type strain sequencing project: providing services to taxonomists for standard genome sequencing and annotation.</title>
        <authorList>
            <consortium name="The Broad Institute Genomics Platform"/>
            <consortium name="The Broad Institute Genome Sequencing Center for Infectious Disease"/>
            <person name="Wu L."/>
            <person name="Ma J."/>
        </authorList>
    </citation>
    <scope>NUCLEOTIDE SEQUENCE [LARGE SCALE GENOMIC DNA]</scope>
    <source>
        <strain evidence="7 8">JCM 14942</strain>
    </source>
</reference>
<comment type="similarity">
    <text evidence="1">Belongs to the peptidase C40 family.</text>
</comment>
<dbReference type="CDD" id="cd00254">
    <property type="entry name" value="LT-like"/>
    <property type="match status" value="1"/>
</dbReference>
<evidence type="ECO:0000313" key="8">
    <source>
        <dbReference type="Proteomes" id="UP001500842"/>
    </source>
</evidence>
<dbReference type="PROSITE" id="PS51935">
    <property type="entry name" value="NLPC_P60"/>
    <property type="match status" value="1"/>
</dbReference>
<sequence>MSIDNVTARIADIQARLAPFATVRTSSAGGSFATELTSARVAGTATGTVTGEDVVAEARKYLGLPYVWGGTDPTKGMDCSGLVQVVYRNLGYELPRVSNQQAAAGRPVASMAEAQPGDLIAWDNSSRNRGVDHIAIYIGDGKMIEAPRTGLDIRVVDVPSTPDVIRRIIDQPAAGSVTAPAAAPVAGRVTTGTPYADLIDAASARTGVPANLIAAVARQESGFDPRAVSSAGAQGLMQLMPGTARGLGVADPFDPAQAIDGGARLLRSLLDRFGRTDLALAAYNAGAGAVSRYGGIPPYRETQSYVRNVMAMVS</sequence>
<keyword evidence="4" id="KW-0378">Hydrolase</keyword>
<organism evidence="7 8">
    <name type="scientific">Nocardioides humi</name>
    <dbReference type="NCBI Taxonomy" id="449461"/>
    <lineage>
        <taxon>Bacteria</taxon>
        <taxon>Bacillati</taxon>
        <taxon>Actinomycetota</taxon>
        <taxon>Actinomycetes</taxon>
        <taxon>Propionibacteriales</taxon>
        <taxon>Nocardioidaceae</taxon>
        <taxon>Nocardioides</taxon>
    </lineage>
</organism>
<name>A0ABN2BKH7_9ACTN</name>
<dbReference type="Pfam" id="PF01464">
    <property type="entry name" value="SLT"/>
    <property type="match status" value="1"/>
</dbReference>
<dbReference type="Gene3D" id="1.10.530.10">
    <property type="match status" value="1"/>
</dbReference>
<dbReference type="SUPFAM" id="SSF54001">
    <property type="entry name" value="Cysteine proteinases"/>
    <property type="match status" value="1"/>
</dbReference>
<keyword evidence="8" id="KW-1185">Reference proteome</keyword>